<evidence type="ECO:0000313" key="9">
    <source>
        <dbReference type="EMBL" id="KUG26913.1"/>
    </source>
</evidence>
<dbReference type="PROSITE" id="PS50106">
    <property type="entry name" value="PDZ"/>
    <property type="match status" value="1"/>
</dbReference>
<dbReference type="PANTHER" id="PTHR43253">
    <property type="entry name" value="TRICORN PROTEASE HOMOLOG 2-RELATED"/>
    <property type="match status" value="1"/>
</dbReference>
<dbReference type="GO" id="GO:0006508">
    <property type="term" value="P:proteolysis"/>
    <property type="evidence" value="ECO:0007669"/>
    <property type="project" value="UniProtKB-KW"/>
</dbReference>
<dbReference type="Gene3D" id="2.120.10.30">
    <property type="entry name" value="TolB, C-terminal domain"/>
    <property type="match status" value="2"/>
</dbReference>
<feature type="region of interest" description="Disordered" evidence="7">
    <location>
        <begin position="540"/>
        <end position="566"/>
    </location>
</feature>
<dbReference type="InterPro" id="IPR011659">
    <property type="entry name" value="WD40"/>
</dbReference>
<keyword evidence="4" id="KW-0645">Protease</keyword>
<dbReference type="SUPFAM" id="SSF82171">
    <property type="entry name" value="DPP6 N-terminal domain-like"/>
    <property type="match status" value="1"/>
</dbReference>
<gene>
    <name evidence="9" type="ORF">ASZ90_003236</name>
</gene>
<dbReference type="Gene3D" id="2.30.42.10">
    <property type="match status" value="1"/>
</dbReference>
<dbReference type="InterPro" id="IPR001478">
    <property type="entry name" value="PDZ"/>
</dbReference>
<dbReference type="Pfam" id="PF03572">
    <property type="entry name" value="Peptidase_S41"/>
    <property type="match status" value="1"/>
</dbReference>
<dbReference type="CDD" id="cd07562">
    <property type="entry name" value="Peptidase_S41_TRI"/>
    <property type="match status" value="1"/>
</dbReference>
<dbReference type="SUPFAM" id="SSF50156">
    <property type="entry name" value="PDZ domain-like"/>
    <property type="match status" value="1"/>
</dbReference>
<dbReference type="Pfam" id="PF26549">
    <property type="entry name" value="Tricorn_N"/>
    <property type="match status" value="1"/>
</dbReference>
<dbReference type="SMART" id="SM00245">
    <property type="entry name" value="TSPc"/>
    <property type="match status" value="1"/>
</dbReference>
<comment type="similarity">
    <text evidence="2">Belongs to the peptidase S41B family.</text>
</comment>
<dbReference type="Gene3D" id="2.120.10.60">
    <property type="entry name" value="Tricorn protease N-terminal domain"/>
    <property type="match status" value="1"/>
</dbReference>
<feature type="domain" description="PDZ" evidence="8">
    <location>
        <begin position="755"/>
        <end position="811"/>
    </location>
</feature>
<dbReference type="InterPro" id="IPR028204">
    <property type="entry name" value="Tricorn_C1"/>
</dbReference>
<accession>A0A0W8G1E5</accession>
<dbReference type="GO" id="GO:0005737">
    <property type="term" value="C:cytoplasm"/>
    <property type="evidence" value="ECO:0007669"/>
    <property type="project" value="UniProtKB-SubCell"/>
</dbReference>
<evidence type="ECO:0000256" key="5">
    <source>
        <dbReference type="ARBA" id="ARBA00022801"/>
    </source>
</evidence>
<organism evidence="9">
    <name type="scientific">hydrocarbon metagenome</name>
    <dbReference type="NCBI Taxonomy" id="938273"/>
    <lineage>
        <taxon>unclassified sequences</taxon>
        <taxon>metagenomes</taxon>
        <taxon>ecological metagenomes</taxon>
    </lineage>
</organism>
<dbReference type="Pfam" id="PF26550">
    <property type="entry name" value="Tricorn_2nd"/>
    <property type="match status" value="1"/>
</dbReference>
<proteinExistence type="inferred from homology"/>
<evidence type="ECO:0000256" key="2">
    <source>
        <dbReference type="ARBA" id="ARBA00008524"/>
    </source>
</evidence>
<dbReference type="SMART" id="SM00228">
    <property type="entry name" value="PDZ"/>
    <property type="match status" value="1"/>
</dbReference>
<dbReference type="InterPro" id="IPR012393">
    <property type="entry name" value="Tricorn_protease"/>
</dbReference>
<dbReference type="PANTHER" id="PTHR43253:SF1">
    <property type="entry name" value="TRICORN PROTEASE HOMOLOG 2-RELATED"/>
    <property type="match status" value="1"/>
</dbReference>
<keyword evidence="5" id="KW-0378">Hydrolase</keyword>
<dbReference type="SUPFAM" id="SSF52096">
    <property type="entry name" value="ClpP/crotonase"/>
    <property type="match status" value="1"/>
</dbReference>
<evidence type="ECO:0000256" key="3">
    <source>
        <dbReference type="ARBA" id="ARBA00022490"/>
    </source>
</evidence>
<dbReference type="Pfam" id="PF13180">
    <property type="entry name" value="PDZ_2"/>
    <property type="match status" value="1"/>
</dbReference>
<dbReference type="InterPro" id="IPR011042">
    <property type="entry name" value="6-blade_b-propeller_TolB-like"/>
</dbReference>
<dbReference type="EMBL" id="LNQE01000387">
    <property type="protein sequence ID" value="KUG26913.1"/>
    <property type="molecule type" value="Genomic_DNA"/>
</dbReference>
<comment type="subcellular location">
    <subcellularLocation>
        <location evidence="1">Cytoplasm</location>
    </subcellularLocation>
</comment>
<keyword evidence="3" id="KW-0963">Cytoplasm</keyword>
<dbReference type="PIRSF" id="PIRSF036421">
    <property type="entry name" value="Tricorn_protease"/>
    <property type="match status" value="1"/>
</dbReference>
<sequence length="1071" mass="120705">MQKLKLIISFLILTSFVFAQDSPFVFNPSLNSDGSKLAFSYQGDIWVSDVDGNNAVRLTIHEAYEGNPKWSPDNSMIAFSSDRYGNNDLFVIPSTGGTSKRLTYHSISDVLSDWSSSNDLIFTTNREFRQIEWNNEIQAISANGGTERRILNAVGDMAVMSPDSRFIAYVRGYRPTREAYTGSANYNVWVYDTKNKTHNKVTEYEGHDWMPQWGDARTIYYISAQSGIYNVHRLKIDDNGKVVGSNEQLTNFKEDGLRYLSVSRDGSTATFSRQADIYVMKTNGGTPRKVNVNISADYRFDPVEYKSETSGSSEYAVSPNGKLMAFVVRGDVFIKEVDKEESKSKNLTNDPGSRDQMVVFLNDSTLIFVSDKHDQNDLFMIRSSDPKQTNLFKSLKHKIERLTYTNGEERNPVISPDMKRIAYVVDRGTLIVADISADGKLSNSKTLLDGWDTPGGLAWSPDSKWLAYQLSDLYFNSEIYIHAADGSKEPVNVSMHPRGDYSPFWSKDGSKLGFSSARNNSNYDVWFAWLKKSDWEKTKDDWKEKDDNGDKKKDKKKDDDKDEKKDEVKPIEIDFENIHRRLTQVTSMTGDESNFVISNDGETFLFTGDSKTDNGTDLYSVKWDGKDLKVVMGGGKSPYNLSLDPDGKNIYFMRRGGSIGKFDIGSSKDESLPYKADLVIDYYAEQEQVFEEAWRALDLNFYDPDFHGRDFEALKKKYKPWAMMTSTKQDFQTMYNEMLGQINASHMGLYGVPDRAETQKDKTGLLGIDIEPVDNGIKVLRVVPNTPADKEMSKLSAGDIITSVDGNKIDNKVNFFSYFNNKADEKVLLTVKGKDGESEVVIRPTTSVGNDLYEEWVDDRRKLTEEYSGGRLGYLHIRGMSMPSFEVFERELTASGLGKEGIVIDVRFNGGGWTTDYLMTILNYKQHAYTIPRGAADNLEKEKTKFRDYYPLGERLPFAAWTKPSIALCNQNSYSNAEIFSHAYKHLGIGTLVGIPTFGAVISTGGQGLVDGSFVRLPGRGWYVKADDKNMDFHGAIPDIIIDNAPDSKSKGEDPQLKAAVNELLKQIDSK</sequence>
<evidence type="ECO:0000256" key="6">
    <source>
        <dbReference type="ARBA" id="ARBA00022825"/>
    </source>
</evidence>
<evidence type="ECO:0000256" key="1">
    <source>
        <dbReference type="ARBA" id="ARBA00004496"/>
    </source>
</evidence>
<dbReference type="SUPFAM" id="SSF69304">
    <property type="entry name" value="Tricorn protease N-terminal domain"/>
    <property type="match status" value="1"/>
</dbReference>
<dbReference type="GO" id="GO:0008236">
    <property type="term" value="F:serine-type peptidase activity"/>
    <property type="evidence" value="ECO:0007669"/>
    <property type="project" value="UniProtKB-KW"/>
</dbReference>
<dbReference type="InterPro" id="IPR036034">
    <property type="entry name" value="PDZ_sf"/>
</dbReference>
<dbReference type="Gene3D" id="3.30.750.44">
    <property type="match status" value="1"/>
</dbReference>
<dbReference type="InterPro" id="IPR005151">
    <property type="entry name" value="Tail-specific_protease"/>
</dbReference>
<comment type="caution">
    <text evidence="9">The sequence shown here is derived from an EMBL/GenBank/DDBJ whole genome shotgun (WGS) entry which is preliminary data.</text>
</comment>
<evidence type="ECO:0000256" key="4">
    <source>
        <dbReference type="ARBA" id="ARBA00022670"/>
    </source>
</evidence>
<evidence type="ECO:0000259" key="8">
    <source>
        <dbReference type="PROSITE" id="PS50106"/>
    </source>
</evidence>
<dbReference type="Gene3D" id="3.90.226.10">
    <property type="entry name" value="2-enoyl-CoA Hydratase, Chain A, domain 1"/>
    <property type="match status" value="1"/>
</dbReference>
<dbReference type="Pfam" id="PF14684">
    <property type="entry name" value="Tricorn_C1"/>
    <property type="match status" value="1"/>
</dbReference>
<protein>
    <submittedName>
        <fullName evidence="9">Tolb protein</fullName>
    </submittedName>
</protein>
<dbReference type="InterPro" id="IPR029045">
    <property type="entry name" value="ClpP/crotonase-like_dom_sf"/>
</dbReference>
<dbReference type="Pfam" id="PF07676">
    <property type="entry name" value="PD40"/>
    <property type="match status" value="1"/>
</dbReference>
<reference evidence="9" key="1">
    <citation type="journal article" date="2015" name="Proc. Natl. Acad. Sci. U.S.A.">
        <title>Networks of energetic and metabolic interactions define dynamics in microbial communities.</title>
        <authorList>
            <person name="Embree M."/>
            <person name="Liu J.K."/>
            <person name="Al-Bassam M.M."/>
            <person name="Zengler K."/>
        </authorList>
    </citation>
    <scope>NUCLEOTIDE SEQUENCE</scope>
</reference>
<name>A0A0W8G1E5_9ZZZZ</name>
<keyword evidence="6" id="KW-0720">Serine protease</keyword>
<evidence type="ECO:0000256" key="7">
    <source>
        <dbReference type="SAM" id="MobiDB-lite"/>
    </source>
</evidence>
<dbReference type="AlphaFoldDB" id="A0A0W8G1E5"/>